<dbReference type="EMBL" id="JAINUF010000019">
    <property type="protein sequence ID" value="KAJ8337426.1"/>
    <property type="molecule type" value="Genomic_DNA"/>
</dbReference>
<keyword evidence="3" id="KW-1185">Reference proteome</keyword>
<reference evidence="2" key="1">
    <citation type="journal article" date="2023" name="Science">
        <title>Genome structures resolve the early diversification of teleost fishes.</title>
        <authorList>
            <person name="Parey E."/>
            <person name="Louis A."/>
            <person name="Montfort J."/>
            <person name="Bouchez O."/>
            <person name="Roques C."/>
            <person name="Iampietro C."/>
            <person name="Lluch J."/>
            <person name="Castinel A."/>
            <person name="Donnadieu C."/>
            <person name="Desvignes T."/>
            <person name="Floi Bucao C."/>
            <person name="Jouanno E."/>
            <person name="Wen M."/>
            <person name="Mejri S."/>
            <person name="Dirks R."/>
            <person name="Jansen H."/>
            <person name="Henkel C."/>
            <person name="Chen W.J."/>
            <person name="Zahm M."/>
            <person name="Cabau C."/>
            <person name="Klopp C."/>
            <person name="Thompson A.W."/>
            <person name="Robinson-Rechavi M."/>
            <person name="Braasch I."/>
            <person name="Lecointre G."/>
            <person name="Bobe J."/>
            <person name="Postlethwait J.H."/>
            <person name="Berthelot C."/>
            <person name="Roest Crollius H."/>
            <person name="Guiguen Y."/>
        </authorList>
    </citation>
    <scope>NUCLEOTIDE SEQUENCE</scope>
    <source>
        <strain evidence="2">WJC10195</strain>
    </source>
</reference>
<sequence length="87" mass="9732">MIGTMPDTETGEENYMVSCEDNSKKKGGKKDKRKRGLPIPQCNGDFPSAICDKDSRKKGQKRSHCPLAPMPLMQKYLAPLLGTSRQY</sequence>
<gene>
    <name evidence="2" type="ORF">SKAU_G00386460</name>
</gene>
<organism evidence="2 3">
    <name type="scientific">Synaphobranchus kaupii</name>
    <name type="common">Kaup's arrowtooth eel</name>
    <dbReference type="NCBI Taxonomy" id="118154"/>
    <lineage>
        <taxon>Eukaryota</taxon>
        <taxon>Metazoa</taxon>
        <taxon>Chordata</taxon>
        <taxon>Craniata</taxon>
        <taxon>Vertebrata</taxon>
        <taxon>Euteleostomi</taxon>
        <taxon>Actinopterygii</taxon>
        <taxon>Neopterygii</taxon>
        <taxon>Teleostei</taxon>
        <taxon>Anguilliformes</taxon>
        <taxon>Synaphobranchidae</taxon>
        <taxon>Synaphobranchus</taxon>
    </lineage>
</organism>
<protein>
    <submittedName>
        <fullName evidence="2">Uncharacterized protein</fullName>
    </submittedName>
</protein>
<name>A0A9Q1IFA6_SYNKA</name>
<proteinExistence type="predicted"/>
<dbReference type="AlphaFoldDB" id="A0A9Q1IFA6"/>
<evidence type="ECO:0000313" key="2">
    <source>
        <dbReference type="EMBL" id="KAJ8337426.1"/>
    </source>
</evidence>
<feature type="compositionally biased region" description="Basic residues" evidence="1">
    <location>
        <begin position="25"/>
        <end position="36"/>
    </location>
</feature>
<accession>A0A9Q1IFA6</accession>
<dbReference type="Proteomes" id="UP001152622">
    <property type="component" value="Chromosome 19"/>
</dbReference>
<comment type="caution">
    <text evidence="2">The sequence shown here is derived from an EMBL/GenBank/DDBJ whole genome shotgun (WGS) entry which is preliminary data.</text>
</comment>
<evidence type="ECO:0000313" key="3">
    <source>
        <dbReference type="Proteomes" id="UP001152622"/>
    </source>
</evidence>
<evidence type="ECO:0000256" key="1">
    <source>
        <dbReference type="SAM" id="MobiDB-lite"/>
    </source>
</evidence>
<feature type="region of interest" description="Disordered" evidence="1">
    <location>
        <begin position="1"/>
        <end position="41"/>
    </location>
</feature>